<accession>A0ABS4JLA6</accession>
<dbReference type="Proteomes" id="UP001519288">
    <property type="component" value="Unassembled WGS sequence"/>
</dbReference>
<evidence type="ECO:0000313" key="1">
    <source>
        <dbReference type="EMBL" id="MBP2001374.1"/>
    </source>
</evidence>
<evidence type="ECO:0000313" key="2">
    <source>
        <dbReference type="Proteomes" id="UP001519288"/>
    </source>
</evidence>
<proteinExistence type="predicted"/>
<keyword evidence="2" id="KW-1185">Reference proteome</keyword>
<dbReference type="EMBL" id="JAGGLD010000003">
    <property type="protein sequence ID" value="MBP2001374.1"/>
    <property type="molecule type" value="Genomic_DNA"/>
</dbReference>
<sequence>MVVTDHNRPVFCIGIALFRLQIQALTYAQQIHEILIRVLHGLDVLLVE</sequence>
<comment type="caution">
    <text evidence="1">The sequence shown here is derived from an EMBL/GenBank/DDBJ whole genome shotgun (WGS) entry which is preliminary data.</text>
</comment>
<reference evidence="1 2" key="1">
    <citation type="submission" date="2021-03" db="EMBL/GenBank/DDBJ databases">
        <title>Genomic Encyclopedia of Type Strains, Phase IV (KMG-IV): sequencing the most valuable type-strain genomes for metagenomic binning, comparative biology and taxonomic classification.</title>
        <authorList>
            <person name="Goeker M."/>
        </authorList>
    </citation>
    <scope>NUCLEOTIDE SEQUENCE [LARGE SCALE GENOMIC DNA]</scope>
    <source>
        <strain evidence="1 2">DSM 26806</strain>
    </source>
</reference>
<gene>
    <name evidence="1" type="ORF">J2Z69_002417</name>
</gene>
<protein>
    <submittedName>
        <fullName evidence="1">Uncharacterized protein</fullName>
    </submittedName>
</protein>
<organism evidence="1 2">
    <name type="scientific">Paenibacillus shirakamiensis</name>
    <dbReference type="NCBI Taxonomy" id="1265935"/>
    <lineage>
        <taxon>Bacteria</taxon>
        <taxon>Bacillati</taxon>
        <taxon>Bacillota</taxon>
        <taxon>Bacilli</taxon>
        <taxon>Bacillales</taxon>
        <taxon>Paenibacillaceae</taxon>
        <taxon>Paenibacillus</taxon>
    </lineage>
</organism>
<name>A0ABS4JLA6_9BACL</name>